<evidence type="ECO:0000313" key="3">
    <source>
        <dbReference type="EMBL" id="MFB9054585.1"/>
    </source>
</evidence>
<evidence type="ECO:0008006" key="5">
    <source>
        <dbReference type="Google" id="ProtNLM"/>
    </source>
</evidence>
<comment type="caution">
    <text evidence="3">The sequence shown here is derived from an EMBL/GenBank/DDBJ whole genome shotgun (WGS) entry which is preliminary data.</text>
</comment>
<evidence type="ECO:0000256" key="2">
    <source>
        <dbReference type="SAM" id="SignalP"/>
    </source>
</evidence>
<protein>
    <recommendedName>
        <fullName evidence="5">Secreted protein</fullName>
    </recommendedName>
</protein>
<reference evidence="3 4" key="1">
    <citation type="submission" date="2024-09" db="EMBL/GenBank/DDBJ databases">
        <authorList>
            <person name="Sun Q."/>
            <person name="Mori K."/>
        </authorList>
    </citation>
    <scope>NUCLEOTIDE SEQUENCE [LARGE SCALE GENOMIC DNA]</scope>
    <source>
        <strain evidence="3 4">CECT 8286</strain>
    </source>
</reference>
<evidence type="ECO:0000256" key="1">
    <source>
        <dbReference type="SAM" id="MobiDB-lite"/>
    </source>
</evidence>
<dbReference type="RefSeq" id="WP_382384225.1">
    <property type="nucleotide sequence ID" value="NZ_JBHMEZ010000014.1"/>
</dbReference>
<evidence type="ECO:0000313" key="4">
    <source>
        <dbReference type="Proteomes" id="UP001589605"/>
    </source>
</evidence>
<name>A0ABV5F572_9FLAO</name>
<accession>A0ABV5F572</accession>
<feature type="compositionally biased region" description="Basic and acidic residues" evidence="1">
    <location>
        <begin position="31"/>
        <end position="45"/>
    </location>
</feature>
<gene>
    <name evidence="3" type="ORF">ACFFVB_15955</name>
</gene>
<dbReference type="Proteomes" id="UP001589605">
    <property type="component" value="Unassembled WGS sequence"/>
</dbReference>
<dbReference type="EMBL" id="JBHMEZ010000014">
    <property type="protein sequence ID" value="MFB9054585.1"/>
    <property type="molecule type" value="Genomic_DNA"/>
</dbReference>
<keyword evidence="2" id="KW-0732">Signal</keyword>
<feature type="region of interest" description="Disordered" evidence="1">
    <location>
        <begin position="31"/>
        <end position="51"/>
    </location>
</feature>
<feature type="chain" id="PRO_5047498668" description="Secreted protein" evidence="2">
    <location>
        <begin position="22"/>
        <end position="51"/>
    </location>
</feature>
<keyword evidence="4" id="KW-1185">Reference proteome</keyword>
<organism evidence="3 4">
    <name type="scientific">Formosa undariae</name>
    <dbReference type="NCBI Taxonomy" id="1325436"/>
    <lineage>
        <taxon>Bacteria</taxon>
        <taxon>Pseudomonadati</taxon>
        <taxon>Bacteroidota</taxon>
        <taxon>Flavobacteriia</taxon>
        <taxon>Flavobacteriales</taxon>
        <taxon>Flavobacteriaceae</taxon>
        <taxon>Formosa</taxon>
    </lineage>
</organism>
<feature type="signal peptide" evidence="2">
    <location>
        <begin position="1"/>
        <end position="21"/>
    </location>
</feature>
<proteinExistence type="predicted"/>
<sequence length="51" mass="5701">MKQLIVSVLLLLVATFVFSQAEIDSQEENTTKEALMEHQVHEEKSLANLSG</sequence>